<feature type="compositionally biased region" description="Basic and acidic residues" evidence="3">
    <location>
        <begin position="284"/>
        <end position="294"/>
    </location>
</feature>
<name>A0ABD1JVA6_9TELE</name>
<feature type="coiled-coil region" evidence="2">
    <location>
        <begin position="339"/>
        <end position="398"/>
    </location>
</feature>
<dbReference type="Proteomes" id="UP001591681">
    <property type="component" value="Unassembled WGS sequence"/>
</dbReference>
<evidence type="ECO:0000313" key="6">
    <source>
        <dbReference type="Proteomes" id="UP001591681"/>
    </source>
</evidence>
<reference evidence="5 6" key="1">
    <citation type="submission" date="2024-09" db="EMBL/GenBank/DDBJ databases">
        <title>A chromosome-level genome assembly of Gray's grenadier anchovy, Coilia grayii.</title>
        <authorList>
            <person name="Fu Z."/>
        </authorList>
    </citation>
    <scope>NUCLEOTIDE SEQUENCE [LARGE SCALE GENOMIC DNA]</scope>
    <source>
        <strain evidence="5">G4</strain>
        <tissue evidence="5">Muscle</tissue>
    </source>
</reference>
<dbReference type="Pfam" id="PF21773">
    <property type="entry name" value="ODAD1_CC"/>
    <property type="match status" value="1"/>
</dbReference>
<feature type="compositionally biased region" description="Basic and acidic residues" evidence="3">
    <location>
        <begin position="534"/>
        <end position="550"/>
    </location>
</feature>
<feature type="compositionally biased region" description="Polar residues" evidence="3">
    <location>
        <begin position="1"/>
        <end position="12"/>
    </location>
</feature>
<organism evidence="5 6">
    <name type="scientific">Coilia grayii</name>
    <name type="common">Gray's grenadier anchovy</name>
    <dbReference type="NCBI Taxonomy" id="363190"/>
    <lineage>
        <taxon>Eukaryota</taxon>
        <taxon>Metazoa</taxon>
        <taxon>Chordata</taxon>
        <taxon>Craniata</taxon>
        <taxon>Vertebrata</taxon>
        <taxon>Euteleostomi</taxon>
        <taxon>Actinopterygii</taxon>
        <taxon>Neopterygii</taxon>
        <taxon>Teleostei</taxon>
        <taxon>Clupei</taxon>
        <taxon>Clupeiformes</taxon>
        <taxon>Clupeoidei</taxon>
        <taxon>Engraulidae</taxon>
        <taxon>Coilinae</taxon>
        <taxon>Coilia</taxon>
    </lineage>
</organism>
<keyword evidence="1 2" id="KW-0175">Coiled coil</keyword>
<evidence type="ECO:0000256" key="3">
    <source>
        <dbReference type="SAM" id="MobiDB-lite"/>
    </source>
</evidence>
<feature type="coiled-coil region" evidence="2">
    <location>
        <begin position="233"/>
        <end position="260"/>
    </location>
</feature>
<keyword evidence="6" id="KW-1185">Reference proteome</keyword>
<protein>
    <recommendedName>
        <fullName evidence="4">ODAD1 central coiled coil region domain-containing protein</fullName>
    </recommendedName>
</protein>
<dbReference type="InterPro" id="IPR051876">
    <property type="entry name" value="ODA-DC/CCD"/>
</dbReference>
<comment type="caution">
    <text evidence="5">The sequence shown here is derived from an EMBL/GenBank/DDBJ whole genome shotgun (WGS) entry which is preliminary data.</text>
</comment>
<gene>
    <name evidence="5" type="ORF">ACEWY4_013057</name>
</gene>
<evidence type="ECO:0000259" key="4">
    <source>
        <dbReference type="Pfam" id="PF21773"/>
    </source>
</evidence>
<accession>A0ABD1JVA6</accession>
<evidence type="ECO:0000313" key="5">
    <source>
        <dbReference type="EMBL" id="KAL2090794.1"/>
    </source>
</evidence>
<dbReference type="PANTHER" id="PTHR21694:SF35">
    <property type="entry name" value="OUTER DYNEIN ARM-DOCKING COMPLEX SUBUNIT 1"/>
    <property type="match status" value="1"/>
</dbReference>
<sequence>MPRGRSATSIRSDSSDMDVDGIADTEMVKLQRQFRIMEGDRQAYSIQSQELIRKQRLEIERLRKEQDELQRSLRASESGSRRQQDSGDAGQLRSLLTQKDQIEEQMEKQRQSQAQLEQEILEMQRKMEEVRRGEVNITQTIKDQTRHTQKATRTLENKLDRALTRFSDQLTRNSRLREELETLRVERLRFQQLHRRLEKELLEIRKEVGDVISMSTSAYDARVEAQSKMTMLKEKAVKDLAQYSAEMKELERIIAHERRLKEFMSTKCNERNVPDETQGIGSKPEMKDQRRSESGEESEDTLEEVFSRIRSVTGEDDLDVLVSKFIQVEDRNFALFNYVNEQNNQAEALRDEINQTKEELEQFCLAGQEQEREHQALLGEVEEQQREAQAQAQAHEAQANAVSKILDQIKTGRVNSLFQKIDCDRAVLEELLGSSSAIRDNNIMTYLGQVEHRANELLTLQAFINSKDLDQDYDPKQVAQVLLGQNPELQKQNISIQPPVTGEDYDTEDSPLTDEEERPLTQEELRQRILKGVLRREGGQRSSGGRDMKASRISTITSSRLRVISES</sequence>
<evidence type="ECO:0000256" key="2">
    <source>
        <dbReference type="SAM" id="Coils"/>
    </source>
</evidence>
<feature type="domain" description="ODAD1 central coiled coil region" evidence="4">
    <location>
        <begin position="149"/>
        <end position="434"/>
    </location>
</feature>
<evidence type="ECO:0000256" key="1">
    <source>
        <dbReference type="ARBA" id="ARBA00023054"/>
    </source>
</evidence>
<feature type="coiled-coil region" evidence="2">
    <location>
        <begin position="173"/>
        <end position="207"/>
    </location>
</feature>
<dbReference type="AlphaFoldDB" id="A0ABD1JVA6"/>
<feature type="region of interest" description="Disordered" evidence="3">
    <location>
        <begin position="1"/>
        <end position="22"/>
    </location>
</feature>
<dbReference type="InterPro" id="IPR049258">
    <property type="entry name" value="ODAD1_CC"/>
</dbReference>
<dbReference type="EMBL" id="JBHFQA010000011">
    <property type="protein sequence ID" value="KAL2090794.1"/>
    <property type="molecule type" value="Genomic_DNA"/>
</dbReference>
<feature type="region of interest" description="Disordered" evidence="3">
    <location>
        <begin position="266"/>
        <end position="302"/>
    </location>
</feature>
<feature type="compositionally biased region" description="Basic and acidic residues" evidence="3">
    <location>
        <begin position="518"/>
        <end position="527"/>
    </location>
</feature>
<proteinExistence type="predicted"/>
<feature type="region of interest" description="Disordered" evidence="3">
    <location>
        <begin position="490"/>
        <end position="557"/>
    </location>
</feature>
<feature type="compositionally biased region" description="Acidic residues" evidence="3">
    <location>
        <begin position="503"/>
        <end position="517"/>
    </location>
</feature>
<feature type="region of interest" description="Disordered" evidence="3">
    <location>
        <begin position="70"/>
        <end position="92"/>
    </location>
</feature>
<dbReference type="PANTHER" id="PTHR21694">
    <property type="entry name" value="COILED-COIL DOMAIN-CONTAINING PROTEIN 63"/>
    <property type="match status" value="1"/>
</dbReference>